<gene>
    <name evidence="1" type="ORF">POCTA_138.1.T1350003</name>
</gene>
<name>A0A8S1XVP7_PAROT</name>
<reference evidence="1" key="1">
    <citation type="submission" date="2021-01" db="EMBL/GenBank/DDBJ databases">
        <authorList>
            <consortium name="Genoscope - CEA"/>
            <person name="William W."/>
        </authorList>
    </citation>
    <scope>NUCLEOTIDE SEQUENCE</scope>
</reference>
<dbReference type="AlphaFoldDB" id="A0A8S1XVP7"/>
<sequence>MKAKNVLQIWFRVFTQKKKTSQRFNICVDFNCRNVEFEGFFNFMNPKDRIFKRIISDDPEYHYQMLLLLMEVNRYMRKKLILVVSQIMEELNLIKAKGALIYERVKHRISQGECFQFKQRSRNQFCDLANWYQYLKCNLRQKLLFKREEFRSPKAEGKTTLLEQLELIAQNFMSRKINRLFKYKDAYLTQHNPDKKEVGIFRCSKMRKNKSKVVQQQESKFQKRSIQSNDWTKFITSVKE</sequence>
<proteinExistence type="predicted"/>
<evidence type="ECO:0000313" key="2">
    <source>
        <dbReference type="Proteomes" id="UP000683925"/>
    </source>
</evidence>
<accession>A0A8S1XVP7</accession>
<comment type="caution">
    <text evidence="1">The sequence shown here is derived from an EMBL/GenBank/DDBJ whole genome shotgun (WGS) entry which is preliminary data.</text>
</comment>
<dbReference type="EMBL" id="CAJJDP010000136">
    <property type="protein sequence ID" value="CAD8205195.1"/>
    <property type="molecule type" value="Genomic_DNA"/>
</dbReference>
<dbReference type="Proteomes" id="UP000683925">
    <property type="component" value="Unassembled WGS sequence"/>
</dbReference>
<keyword evidence="2" id="KW-1185">Reference proteome</keyword>
<protein>
    <submittedName>
        <fullName evidence="1">Uncharacterized protein</fullName>
    </submittedName>
</protein>
<organism evidence="1 2">
    <name type="scientific">Paramecium octaurelia</name>
    <dbReference type="NCBI Taxonomy" id="43137"/>
    <lineage>
        <taxon>Eukaryota</taxon>
        <taxon>Sar</taxon>
        <taxon>Alveolata</taxon>
        <taxon>Ciliophora</taxon>
        <taxon>Intramacronucleata</taxon>
        <taxon>Oligohymenophorea</taxon>
        <taxon>Peniculida</taxon>
        <taxon>Parameciidae</taxon>
        <taxon>Paramecium</taxon>
    </lineage>
</organism>
<evidence type="ECO:0000313" key="1">
    <source>
        <dbReference type="EMBL" id="CAD8205195.1"/>
    </source>
</evidence>